<evidence type="ECO:0000313" key="2">
    <source>
        <dbReference type="EMBL" id="KQJ92726.1"/>
    </source>
</evidence>
<dbReference type="OMA" id="SRCPKHP"/>
<evidence type="ECO:0000313" key="3">
    <source>
        <dbReference type="EnsemblPlants" id="KQJ92726"/>
    </source>
</evidence>
<accession>I1HVY1</accession>
<dbReference type="eggNOG" id="ENOG502R605">
    <property type="taxonomic scope" value="Eukaryota"/>
</dbReference>
<feature type="compositionally biased region" description="Low complexity" evidence="1">
    <location>
        <begin position="205"/>
        <end position="221"/>
    </location>
</feature>
<feature type="region of interest" description="Disordered" evidence="1">
    <location>
        <begin position="119"/>
        <end position="143"/>
    </location>
</feature>
<sequence>MMNPVGAAAVGELSRCPKHPSQPPFTGFCSACLLERLSAAALPATPPAAPRPREPEAARTTLLHLFQLHDQQSPPPCTDQRQDPKEPPPQQLQRKRSLRQSCESWIVCCEHGNNDSWLPSRQSWDANDDSAPPATSAPAATTTASALVLHSKLRQPSWRNQLRRAANPITGLLNRSLSSHSWRDTHAATTCPPPQGGPLARINGSSQHSVSSSAGVDSEMSPADSLHANARPSLLKRFYWLGRSRSVHYASPTSPHTGMLRFRLAPSTRTKTQGKNVFPAQRHEQNT</sequence>
<feature type="compositionally biased region" description="Low complexity" evidence="1">
    <location>
        <begin position="130"/>
        <end position="143"/>
    </location>
</feature>
<evidence type="ECO:0000256" key="1">
    <source>
        <dbReference type="SAM" id="MobiDB-lite"/>
    </source>
</evidence>
<reference evidence="2 3" key="1">
    <citation type="journal article" date="2010" name="Nature">
        <title>Genome sequencing and analysis of the model grass Brachypodium distachyon.</title>
        <authorList>
            <consortium name="International Brachypodium Initiative"/>
        </authorList>
    </citation>
    <scope>NUCLEOTIDE SEQUENCE [LARGE SCALE GENOMIC DNA]</scope>
    <source>
        <strain evidence="2 3">Bd21</strain>
    </source>
</reference>
<protein>
    <recommendedName>
        <fullName evidence="5">DUF740 family protein</fullName>
    </recommendedName>
</protein>
<dbReference type="KEGG" id="bdi:100843777"/>
<dbReference type="PANTHER" id="PTHR31659:SF22">
    <property type="entry name" value="DUF740 FAMILY PROTEIN"/>
    <property type="match status" value="1"/>
</dbReference>
<dbReference type="PANTHER" id="PTHR31659">
    <property type="entry name" value="PROTEIN: UPF0503-LIKE PROTEIN, PUTATIVE (DUF740)-RELATED"/>
    <property type="match status" value="1"/>
</dbReference>
<dbReference type="OrthoDB" id="674714at2759"/>
<dbReference type="InterPro" id="IPR008004">
    <property type="entry name" value="OCTOPUS-like"/>
</dbReference>
<evidence type="ECO:0008006" key="5">
    <source>
        <dbReference type="Google" id="ProtNLM"/>
    </source>
</evidence>
<dbReference type="GeneID" id="100843777"/>
<gene>
    <name evidence="3" type="primary">LOC100843777</name>
    <name evidence="2" type="ORF">BRADI_3g00270v3</name>
</gene>
<keyword evidence="4" id="KW-1185">Reference proteome</keyword>
<dbReference type="Gramene" id="KQJ92726">
    <property type="protein sequence ID" value="KQJ92726"/>
    <property type="gene ID" value="BRADI_3g00270v3"/>
</dbReference>
<reference evidence="3" key="3">
    <citation type="submission" date="2018-08" db="UniProtKB">
        <authorList>
            <consortium name="EnsemblPlants"/>
        </authorList>
    </citation>
    <scope>IDENTIFICATION</scope>
    <source>
        <strain evidence="3">cv. Bd21</strain>
    </source>
</reference>
<proteinExistence type="predicted"/>
<evidence type="ECO:0000313" key="4">
    <source>
        <dbReference type="Proteomes" id="UP000008810"/>
    </source>
</evidence>
<dbReference type="EnsemblPlants" id="KQJ92726">
    <property type="protein sequence ID" value="KQJ92726"/>
    <property type="gene ID" value="BRADI_3g00270v3"/>
</dbReference>
<feature type="region of interest" description="Disordered" evidence="1">
    <location>
        <begin position="265"/>
        <end position="287"/>
    </location>
</feature>
<dbReference type="Proteomes" id="UP000008810">
    <property type="component" value="Chromosome 3"/>
</dbReference>
<organism evidence="2">
    <name type="scientific">Brachypodium distachyon</name>
    <name type="common">Purple false brome</name>
    <name type="synonym">Trachynia distachya</name>
    <dbReference type="NCBI Taxonomy" id="15368"/>
    <lineage>
        <taxon>Eukaryota</taxon>
        <taxon>Viridiplantae</taxon>
        <taxon>Streptophyta</taxon>
        <taxon>Embryophyta</taxon>
        <taxon>Tracheophyta</taxon>
        <taxon>Spermatophyta</taxon>
        <taxon>Magnoliopsida</taxon>
        <taxon>Liliopsida</taxon>
        <taxon>Poales</taxon>
        <taxon>Poaceae</taxon>
        <taxon>BOP clade</taxon>
        <taxon>Pooideae</taxon>
        <taxon>Stipodae</taxon>
        <taxon>Brachypodieae</taxon>
        <taxon>Brachypodium</taxon>
    </lineage>
</organism>
<name>I1HVY1_BRADI</name>
<feature type="region of interest" description="Disordered" evidence="1">
    <location>
        <begin position="183"/>
        <end position="224"/>
    </location>
</feature>
<dbReference type="HOGENOM" id="CLU_970918_0_0_1"/>
<dbReference type="EMBL" id="CM000882">
    <property type="protein sequence ID" value="KQJ92726.1"/>
    <property type="molecule type" value="Genomic_DNA"/>
</dbReference>
<dbReference type="AlphaFoldDB" id="I1HVY1"/>
<feature type="region of interest" description="Disordered" evidence="1">
    <location>
        <begin position="70"/>
        <end position="96"/>
    </location>
</feature>
<dbReference type="RefSeq" id="XP_003570758.1">
    <property type="nucleotide sequence ID" value="XM_003570710.4"/>
</dbReference>
<dbReference type="Pfam" id="PF05340">
    <property type="entry name" value="DUF740"/>
    <property type="match status" value="1"/>
</dbReference>
<reference evidence="2" key="2">
    <citation type="submission" date="2017-06" db="EMBL/GenBank/DDBJ databases">
        <title>WGS assembly of Brachypodium distachyon.</title>
        <authorList>
            <consortium name="The International Brachypodium Initiative"/>
            <person name="Lucas S."/>
            <person name="Harmon-Smith M."/>
            <person name="Lail K."/>
            <person name="Tice H."/>
            <person name="Grimwood J."/>
            <person name="Bruce D."/>
            <person name="Barry K."/>
            <person name="Shu S."/>
            <person name="Lindquist E."/>
            <person name="Wang M."/>
            <person name="Pitluck S."/>
            <person name="Vogel J.P."/>
            <person name="Garvin D.F."/>
            <person name="Mockler T.C."/>
            <person name="Schmutz J."/>
            <person name="Rokhsar D."/>
            <person name="Bevan M.W."/>
        </authorList>
    </citation>
    <scope>NUCLEOTIDE SEQUENCE</scope>
    <source>
        <strain evidence="2">Bd21</strain>
    </source>
</reference>